<dbReference type="GO" id="GO:0004252">
    <property type="term" value="F:serine-type endopeptidase activity"/>
    <property type="evidence" value="ECO:0007669"/>
    <property type="project" value="TreeGrafter"/>
</dbReference>
<evidence type="ECO:0000313" key="11">
    <source>
        <dbReference type="EMBL" id="KAK9826512.1"/>
    </source>
</evidence>
<sequence>MLAPSPPAETSEYKTISHSPTGRCSLRVRAGAAAEGMSTVLEVWSRFAVLKELHVPKAQHGAVYADGWFRGCAWSPDELRVAYVAEEPAGEELAEWGRWGCAPGGKGTDGKLTATPRAWKGVGIWQEDWGELYTGKRTPTLFVLDLETWTVARVCGLPADSSVALPVWDPEGKGLVCVVWPHRAPNFPALPQRLGAVHCVNRACGLWHVLVPGPGGAQTDAVCLTPGLLSAASPRFSPDGKLLVFLSHEAAASTGVHAATAELLTLPWPPPDDVAAARRTVAVLACANGWAAIVDTAPNQKPGISLCQACEVQPRSGPCRDSVEAIVVRPNSEKRLPGILWPHGGPHSAHAAVFRHAVAFLAKQGFACILPNFRGSLGFGEDSVQALPGRISALDVEDCIAALDTAIAQGKPSSHRVAVMGGSHGGFLTGHLVGQHAARFRTGILQNPVMDLSLMTHVTDIPDWCYIEAFGTEEGRRRMTARPTPDDLARFRSVSPIAHIDRVTAPLLFVLGGKDRRVPLADSHRLHLALEEQFLLGCYRDTECHKTVTELFATAHFPERVFVGAVEQDKEQNESCLDPAYARFGSNVRFMSIPWSESKGPTYARYLASTLYNGETYYLQLDSHMKFEPSWDVRLIDMVELCPSPKPILTTYPVDVNNLASGERETPTLCGSVWNERGIVSFRAGMMARASTPRPTPFIAAGYLFARGSMLEEVPFDPDLPQLFTGEEIMHAVRLWTSGWDFFCPSENLVYHLYVTKDYGTTRPKFWDEVSGYLDAQMRSEAKVRYQLGLGPKPEGITILEKYGLGKARTLEAYWQWAGLDPNNKNETQSDPKFCNRG</sequence>
<comment type="caution">
    <text evidence="11">The sequence shown here is derived from an EMBL/GenBank/DDBJ whole genome shotgun (WGS) entry which is preliminary data.</text>
</comment>
<keyword evidence="12" id="KW-1185">Reference proteome</keyword>
<comment type="subcellular location">
    <subcellularLocation>
        <location evidence="2">Cytoplasm</location>
    </subcellularLocation>
</comment>
<evidence type="ECO:0000256" key="7">
    <source>
        <dbReference type="ARBA" id="ARBA00022490"/>
    </source>
</evidence>
<dbReference type="InterPro" id="IPR001375">
    <property type="entry name" value="Peptidase_S9_cat"/>
</dbReference>
<dbReference type="InterPro" id="IPR021067">
    <property type="entry name" value="Glycosyltransferase"/>
</dbReference>
<dbReference type="Gene3D" id="3.40.50.1820">
    <property type="entry name" value="alpha/beta hydrolase"/>
    <property type="match status" value="1"/>
</dbReference>
<evidence type="ECO:0000256" key="8">
    <source>
        <dbReference type="ARBA" id="ARBA00022801"/>
    </source>
</evidence>
<dbReference type="SUPFAM" id="SSF53448">
    <property type="entry name" value="Nucleotide-diphospho-sugar transferases"/>
    <property type="match status" value="1"/>
</dbReference>
<dbReference type="AlphaFoldDB" id="A0AAW1QYG3"/>
<dbReference type="EC" id="3.4.19.1" evidence="5"/>
<evidence type="ECO:0000256" key="5">
    <source>
        <dbReference type="ARBA" id="ARBA00012917"/>
    </source>
</evidence>
<feature type="domain" description="Peptidase S9 prolyl oligopeptidase catalytic" evidence="9">
    <location>
        <begin position="354"/>
        <end position="532"/>
    </location>
</feature>
<dbReference type="InterPro" id="IPR011042">
    <property type="entry name" value="6-blade_b-propeller_TolB-like"/>
</dbReference>
<dbReference type="GO" id="GO:0008242">
    <property type="term" value="F:omega peptidase activity"/>
    <property type="evidence" value="ECO:0007669"/>
    <property type="project" value="UniProtKB-EC"/>
</dbReference>
<dbReference type="Pfam" id="PF11397">
    <property type="entry name" value="GlcNAc"/>
    <property type="match status" value="2"/>
</dbReference>
<dbReference type="Proteomes" id="UP001445335">
    <property type="component" value="Unassembled WGS sequence"/>
</dbReference>
<dbReference type="GO" id="GO:0006508">
    <property type="term" value="P:proteolysis"/>
    <property type="evidence" value="ECO:0007669"/>
    <property type="project" value="InterPro"/>
</dbReference>
<evidence type="ECO:0000259" key="9">
    <source>
        <dbReference type="Pfam" id="PF00326"/>
    </source>
</evidence>
<dbReference type="GO" id="GO:0005737">
    <property type="term" value="C:cytoplasm"/>
    <property type="evidence" value="ECO:0007669"/>
    <property type="project" value="UniProtKB-SubCell"/>
</dbReference>
<reference evidence="11 12" key="1">
    <citation type="journal article" date="2024" name="Nat. Commun.">
        <title>Phylogenomics reveals the evolutionary origins of lichenization in chlorophyte algae.</title>
        <authorList>
            <person name="Puginier C."/>
            <person name="Libourel C."/>
            <person name="Otte J."/>
            <person name="Skaloud P."/>
            <person name="Haon M."/>
            <person name="Grisel S."/>
            <person name="Petersen M."/>
            <person name="Berrin J.G."/>
            <person name="Delaux P.M."/>
            <person name="Dal Grande F."/>
            <person name="Keller J."/>
        </authorList>
    </citation>
    <scope>NUCLEOTIDE SEQUENCE [LARGE SCALE GENOMIC DNA]</scope>
    <source>
        <strain evidence="11 12">SAG 245.80</strain>
    </source>
</reference>
<accession>A0AAW1QYG3</accession>
<dbReference type="Gene3D" id="2.120.10.30">
    <property type="entry name" value="TolB, C-terminal domain"/>
    <property type="match status" value="1"/>
</dbReference>
<comment type="subunit">
    <text evidence="4">Homotetramer.</text>
</comment>
<keyword evidence="8" id="KW-0378">Hydrolase</keyword>
<dbReference type="InterPro" id="IPR029058">
    <property type="entry name" value="AB_hydrolase_fold"/>
</dbReference>
<dbReference type="Pfam" id="PF19283">
    <property type="entry name" value="APEH_N"/>
    <property type="match status" value="1"/>
</dbReference>
<dbReference type="PANTHER" id="PTHR42776:SF4">
    <property type="entry name" value="ACYLAMINO-ACID-RELEASING ENZYME"/>
    <property type="match status" value="1"/>
</dbReference>
<dbReference type="InterPro" id="IPR029044">
    <property type="entry name" value="Nucleotide-diphossugar_trans"/>
</dbReference>
<evidence type="ECO:0000256" key="3">
    <source>
        <dbReference type="ARBA" id="ARBA00010040"/>
    </source>
</evidence>
<protein>
    <recommendedName>
        <fullName evidence="6">Acylamino-acid-releasing enzyme</fullName>
        <ecNumber evidence="5">3.4.19.1</ecNumber>
    </recommendedName>
</protein>
<evidence type="ECO:0000259" key="10">
    <source>
        <dbReference type="Pfam" id="PF19283"/>
    </source>
</evidence>
<evidence type="ECO:0000256" key="2">
    <source>
        <dbReference type="ARBA" id="ARBA00004496"/>
    </source>
</evidence>
<gene>
    <name evidence="11" type="ORF">WJX81_008601</name>
</gene>
<dbReference type="Pfam" id="PF00326">
    <property type="entry name" value="Peptidase_S9"/>
    <property type="match status" value="1"/>
</dbReference>
<comment type="similarity">
    <text evidence="3">Belongs to the peptidase S9C family.</text>
</comment>
<dbReference type="EMBL" id="JALJOU010000064">
    <property type="protein sequence ID" value="KAK9826512.1"/>
    <property type="molecule type" value="Genomic_DNA"/>
</dbReference>
<organism evidence="11 12">
    <name type="scientific">Elliptochloris bilobata</name>
    <dbReference type="NCBI Taxonomy" id="381761"/>
    <lineage>
        <taxon>Eukaryota</taxon>
        <taxon>Viridiplantae</taxon>
        <taxon>Chlorophyta</taxon>
        <taxon>core chlorophytes</taxon>
        <taxon>Trebouxiophyceae</taxon>
        <taxon>Trebouxiophyceae incertae sedis</taxon>
        <taxon>Elliptochloris clade</taxon>
        <taxon>Elliptochloris</taxon>
    </lineage>
</organism>
<dbReference type="InterPro" id="IPR045550">
    <property type="entry name" value="AARE_N"/>
</dbReference>
<comment type="catalytic activity">
    <reaction evidence="1">
        <text>Cleavage of an N-acetyl or N-formyl amino acid from the N-terminus of a polypeptide.</text>
        <dbReference type="EC" id="3.4.19.1"/>
    </reaction>
</comment>
<feature type="domain" description="Acylamino-acid-releasing enzyme N-terminal" evidence="10">
    <location>
        <begin position="7"/>
        <end position="283"/>
    </location>
</feature>
<dbReference type="PANTHER" id="PTHR42776">
    <property type="entry name" value="SERINE PEPTIDASE S9 FAMILY MEMBER"/>
    <property type="match status" value="1"/>
</dbReference>
<dbReference type="SUPFAM" id="SSF53474">
    <property type="entry name" value="alpha/beta-Hydrolases"/>
    <property type="match status" value="1"/>
</dbReference>
<keyword evidence="7" id="KW-0963">Cytoplasm</keyword>
<dbReference type="SUPFAM" id="SSF82171">
    <property type="entry name" value="DPP6 N-terminal domain-like"/>
    <property type="match status" value="1"/>
</dbReference>
<evidence type="ECO:0000256" key="1">
    <source>
        <dbReference type="ARBA" id="ARBA00000721"/>
    </source>
</evidence>
<proteinExistence type="inferred from homology"/>
<name>A0AAW1QYG3_9CHLO</name>
<evidence type="ECO:0000256" key="4">
    <source>
        <dbReference type="ARBA" id="ARBA00011881"/>
    </source>
</evidence>
<evidence type="ECO:0000256" key="6">
    <source>
        <dbReference type="ARBA" id="ARBA00018421"/>
    </source>
</evidence>
<evidence type="ECO:0000313" key="12">
    <source>
        <dbReference type="Proteomes" id="UP001445335"/>
    </source>
</evidence>